<dbReference type="InterPro" id="IPR016181">
    <property type="entry name" value="Acyl_CoA_acyltransferase"/>
</dbReference>
<dbReference type="Proteomes" id="UP000738325">
    <property type="component" value="Unassembled WGS sequence"/>
</dbReference>
<reference evidence="1" key="1">
    <citation type="journal article" date="2020" name="Fungal Divers.">
        <title>Resolving the Mortierellaceae phylogeny through synthesis of multi-gene phylogenetics and phylogenomics.</title>
        <authorList>
            <person name="Vandepol N."/>
            <person name="Liber J."/>
            <person name="Desiro A."/>
            <person name="Na H."/>
            <person name="Kennedy M."/>
            <person name="Barry K."/>
            <person name="Grigoriev I.V."/>
            <person name="Miller A.N."/>
            <person name="O'Donnell K."/>
            <person name="Stajich J.E."/>
            <person name="Bonito G."/>
        </authorList>
    </citation>
    <scope>NUCLEOTIDE SEQUENCE</scope>
    <source>
        <strain evidence="1">REB-010B</strain>
    </source>
</reference>
<keyword evidence="2" id="KW-1185">Reference proteome</keyword>
<evidence type="ECO:0000313" key="1">
    <source>
        <dbReference type="EMBL" id="KAG0311477.1"/>
    </source>
</evidence>
<protein>
    <submittedName>
        <fullName evidence="1">Uncharacterized protein</fullName>
    </submittedName>
</protein>
<accession>A0A9P6UMB8</accession>
<dbReference type="Pfam" id="PF13527">
    <property type="entry name" value="Acetyltransf_9"/>
    <property type="match status" value="1"/>
</dbReference>
<dbReference type="SUPFAM" id="SSF55729">
    <property type="entry name" value="Acyl-CoA N-acyltransferases (Nat)"/>
    <property type="match status" value="1"/>
</dbReference>
<comment type="caution">
    <text evidence="1">The sequence shown here is derived from an EMBL/GenBank/DDBJ whole genome shotgun (WGS) entry which is preliminary data.</text>
</comment>
<proteinExistence type="predicted"/>
<dbReference type="AlphaFoldDB" id="A0A9P6UMB8"/>
<dbReference type="Gene3D" id="3.40.630.30">
    <property type="match status" value="1"/>
</dbReference>
<dbReference type="OrthoDB" id="2321175at2759"/>
<dbReference type="EMBL" id="JAAAIP010000918">
    <property type="protein sequence ID" value="KAG0311477.1"/>
    <property type="molecule type" value="Genomic_DNA"/>
</dbReference>
<sequence length="510" mass="57559">MTSLHTPALPRDAREDLGDGLVMRWSTHADADNVSALIGDAFKWITITGPLPPGVAPEPKNELFMHGVKRLLSGKNAAMSDRDYALVEDTRCEPDQNPIVACMAIHRLRAYYGSSDIIIGKPEMVATNPNYRNRGFIRKLMFNMIHPESEARGDDMQILPGIPYFYRQFGYEYAMANFMASKVESIQSIPALEDGKSEPYALRKATVEDIPYLIRMSTRERVSPYTQVGIYYGPEYWKYTVDDIMDIPNPMQYGVRDTQIIIDAATGEDVGYSIVSTPFGMKVEAIVLDESVFINDALYPVLRQLIALEKKRLEAKKTLLQEAEAAKINTTSFPMLLQMHPKHPATALLGSKMVPLATGPGFRLYSRIDDYPRFILKVRKELEKRLAESPMAGVTGRLRLNFYRKVEGNKAKGLEVFLEEGQVVDAKEWVHPGGDKLIEEHLAWKAEGKVPQVFNAAFAPLTFHQLLLGDRSLEELIWSYGETNIADETVKLLLNSLFPKGTQHIDTFHW</sequence>
<evidence type="ECO:0000313" key="2">
    <source>
        <dbReference type="Proteomes" id="UP000738325"/>
    </source>
</evidence>
<organism evidence="1 2">
    <name type="scientific">Dissophora globulifera</name>
    <dbReference type="NCBI Taxonomy" id="979702"/>
    <lineage>
        <taxon>Eukaryota</taxon>
        <taxon>Fungi</taxon>
        <taxon>Fungi incertae sedis</taxon>
        <taxon>Mucoromycota</taxon>
        <taxon>Mortierellomycotina</taxon>
        <taxon>Mortierellomycetes</taxon>
        <taxon>Mortierellales</taxon>
        <taxon>Mortierellaceae</taxon>
        <taxon>Dissophora</taxon>
    </lineage>
</organism>
<name>A0A9P6UMB8_9FUNG</name>
<gene>
    <name evidence="1" type="ORF">BGZ99_010130</name>
</gene>